<dbReference type="PIRSF" id="PIRSF031279">
    <property type="entry name" value="UCP031279"/>
    <property type="match status" value="1"/>
</dbReference>
<dbReference type="EMBL" id="JAYWIO010000007">
    <property type="protein sequence ID" value="KAK7252761.1"/>
    <property type="molecule type" value="Genomic_DNA"/>
</dbReference>
<dbReference type="PANTHER" id="PTHR33526:SF4">
    <property type="entry name" value="OS07G0123800 PROTEIN"/>
    <property type="match status" value="1"/>
</dbReference>
<sequence length="127" mass="14334">MGSRKHSKHDKCMKAVTRFLGKVRDWYTDGMNKCSSHLNYLEPIAGCPVGHFSAMGAVASSSSPRDDDLKELVRYAELNRRQKQPPASVMRTKAPRSCNYGLGRIDEDEPCEFGDDEIIIKPQIYAR</sequence>
<name>A0AAN9EC22_CROPI</name>
<reference evidence="1 2" key="1">
    <citation type="submission" date="2024-01" db="EMBL/GenBank/DDBJ databases">
        <title>The genomes of 5 underutilized Papilionoideae crops provide insights into root nodulation and disease resistanc.</title>
        <authorList>
            <person name="Yuan L."/>
        </authorList>
    </citation>
    <scope>NUCLEOTIDE SEQUENCE [LARGE SCALE GENOMIC DNA]</scope>
    <source>
        <strain evidence="1">ZHUSHIDOU_FW_LH</strain>
        <tissue evidence="1">Leaf</tissue>
    </source>
</reference>
<comment type="caution">
    <text evidence="1">The sequence shown here is derived from an EMBL/GenBank/DDBJ whole genome shotgun (WGS) entry which is preliminary data.</text>
</comment>
<keyword evidence="2" id="KW-1185">Reference proteome</keyword>
<protein>
    <submittedName>
        <fullName evidence="1">Uncharacterized protein</fullName>
    </submittedName>
</protein>
<dbReference type="Proteomes" id="UP001372338">
    <property type="component" value="Unassembled WGS sequence"/>
</dbReference>
<dbReference type="AlphaFoldDB" id="A0AAN9EC22"/>
<dbReference type="PANTHER" id="PTHR33526">
    <property type="entry name" value="OS07G0123800 PROTEIN"/>
    <property type="match status" value="1"/>
</dbReference>
<evidence type="ECO:0000313" key="1">
    <source>
        <dbReference type="EMBL" id="KAK7252761.1"/>
    </source>
</evidence>
<dbReference type="InterPro" id="IPR016972">
    <property type="entry name" value="UCP031279"/>
</dbReference>
<organism evidence="1 2">
    <name type="scientific">Crotalaria pallida</name>
    <name type="common">Smooth rattlebox</name>
    <name type="synonym">Crotalaria striata</name>
    <dbReference type="NCBI Taxonomy" id="3830"/>
    <lineage>
        <taxon>Eukaryota</taxon>
        <taxon>Viridiplantae</taxon>
        <taxon>Streptophyta</taxon>
        <taxon>Embryophyta</taxon>
        <taxon>Tracheophyta</taxon>
        <taxon>Spermatophyta</taxon>
        <taxon>Magnoliopsida</taxon>
        <taxon>eudicotyledons</taxon>
        <taxon>Gunneridae</taxon>
        <taxon>Pentapetalae</taxon>
        <taxon>rosids</taxon>
        <taxon>fabids</taxon>
        <taxon>Fabales</taxon>
        <taxon>Fabaceae</taxon>
        <taxon>Papilionoideae</taxon>
        <taxon>50 kb inversion clade</taxon>
        <taxon>genistoids sensu lato</taxon>
        <taxon>core genistoids</taxon>
        <taxon>Crotalarieae</taxon>
        <taxon>Crotalaria</taxon>
    </lineage>
</organism>
<evidence type="ECO:0000313" key="2">
    <source>
        <dbReference type="Proteomes" id="UP001372338"/>
    </source>
</evidence>
<accession>A0AAN9EC22</accession>
<proteinExistence type="predicted"/>
<gene>
    <name evidence="1" type="ORF">RIF29_36949</name>
</gene>